<proteinExistence type="predicted"/>
<protein>
    <recommendedName>
        <fullName evidence="4">Rho guanine nucleotide exchange factor</fullName>
    </recommendedName>
</protein>
<reference evidence="2 3" key="1">
    <citation type="submission" date="2024-05" db="EMBL/GenBank/DDBJ databases">
        <title>Haplotype-resolved chromosome-level genome assembly of Huyou (Citrus changshanensis).</title>
        <authorList>
            <person name="Miao C."/>
            <person name="Chen W."/>
            <person name="Wu Y."/>
            <person name="Wang L."/>
            <person name="Zhao S."/>
            <person name="Grierson D."/>
            <person name="Xu C."/>
            <person name="Chen K."/>
        </authorList>
    </citation>
    <scope>NUCLEOTIDE SEQUENCE [LARGE SCALE GENOMIC DNA]</scope>
    <source>
        <strain evidence="2">01-14</strain>
        <tissue evidence="2">Leaf</tissue>
    </source>
</reference>
<feature type="region of interest" description="Disordered" evidence="1">
    <location>
        <begin position="311"/>
        <end position="330"/>
    </location>
</feature>
<evidence type="ECO:0000313" key="3">
    <source>
        <dbReference type="Proteomes" id="UP001428341"/>
    </source>
</evidence>
<gene>
    <name evidence="2" type="ORF">WN944_018407</name>
</gene>
<organism evidence="2 3">
    <name type="scientific">Citrus x changshan-huyou</name>
    <dbReference type="NCBI Taxonomy" id="2935761"/>
    <lineage>
        <taxon>Eukaryota</taxon>
        <taxon>Viridiplantae</taxon>
        <taxon>Streptophyta</taxon>
        <taxon>Embryophyta</taxon>
        <taxon>Tracheophyta</taxon>
        <taxon>Spermatophyta</taxon>
        <taxon>Magnoliopsida</taxon>
        <taxon>eudicotyledons</taxon>
        <taxon>Gunneridae</taxon>
        <taxon>Pentapetalae</taxon>
        <taxon>rosids</taxon>
        <taxon>malvids</taxon>
        <taxon>Sapindales</taxon>
        <taxon>Rutaceae</taxon>
        <taxon>Aurantioideae</taxon>
        <taxon>Citrus</taxon>
    </lineage>
</organism>
<sequence length="330" mass="37526">MASSSSLAPLTVTKEQFKTFHNIDRILFTKLVHYLGRNSIESMQVIALWIWLEHSGLCRDLVNTLLTWPDTLITSLADEAVLCLSCIQSDESFPFSLQNIEVIPLTQSITKSRVSLSFFRDNRLKILHAVTKNVIEVCARAFEDLVLHEVQNKAIICDENAENMVKQQLSDYGSIVPVMSYYDAVVQRQHDVFRNEVDEMLRRMQISSSNSDEKGNHDDQVTVPPDERTIFLTFSKGYPISENEIRDFFIRKFGECFEAINMQEVASSTEQPLFARLVMDSASFMDVVLGGKSKAKFSINGKHVWARKYVRKNHPPQPSSPSQPSSSPKI</sequence>
<keyword evidence="3" id="KW-1185">Reference proteome</keyword>
<accession>A0AAP0LW93</accession>
<dbReference type="EMBL" id="JBCGBO010000007">
    <property type="protein sequence ID" value="KAK9187017.1"/>
    <property type="molecule type" value="Genomic_DNA"/>
</dbReference>
<dbReference type="PANTHER" id="PTHR33527:SF28">
    <property type="entry name" value="GB|AAD43168.1"/>
    <property type="match status" value="1"/>
</dbReference>
<evidence type="ECO:0000256" key="1">
    <source>
        <dbReference type="SAM" id="MobiDB-lite"/>
    </source>
</evidence>
<dbReference type="PANTHER" id="PTHR33527">
    <property type="entry name" value="OS07G0274300 PROTEIN"/>
    <property type="match status" value="1"/>
</dbReference>
<name>A0AAP0LW93_9ROSI</name>
<evidence type="ECO:0000313" key="2">
    <source>
        <dbReference type="EMBL" id="KAK9187017.1"/>
    </source>
</evidence>
<dbReference type="Proteomes" id="UP001428341">
    <property type="component" value="Unassembled WGS sequence"/>
</dbReference>
<dbReference type="AlphaFoldDB" id="A0AAP0LW93"/>
<evidence type="ECO:0008006" key="4">
    <source>
        <dbReference type="Google" id="ProtNLM"/>
    </source>
</evidence>
<comment type="caution">
    <text evidence="2">The sequence shown here is derived from an EMBL/GenBank/DDBJ whole genome shotgun (WGS) entry which is preliminary data.</text>
</comment>